<feature type="region of interest" description="Disordered" evidence="13">
    <location>
        <begin position="367"/>
        <end position="434"/>
    </location>
</feature>
<dbReference type="AlphaFoldDB" id="A0AAD9SL58"/>
<evidence type="ECO:0000256" key="11">
    <source>
        <dbReference type="ARBA" id="ARBA00023098"/>
    </source>
</evidence>
<dbReference type="Proteomes" id="UP001265746">
    <property type="component" value="Unassembled WGS sequence"/>
</dbReference>
<keyword evidence="9" id="KW-0746">Sphingolipid metabolism</keyword>
<dbReference type="FunFam" id="3.60.10.10:FF:000059">
    <property type="entry name" value="Inositol phosphosphingolipids phospholipase C"/>
    <property type="match status" value="1"/>
</dbReference>
<feature type="transmembrane region" description="Helical" evidence="14">
    <location>
        <begin position="488"/>
        <end position="507"/>
    </location>
</feature>
<protein>
    <recommendedName>
        <fullName evidence="15">Endonuclease/exonuclease/phosphatase domain-containing protein</fullName>
    </recommendedName>
</protein>
<comment type="pathway">
    <text evidence="3">Sphingolipid metabolism.</text>
</comment>
<dbReference type="GO" id="GO:0046872">
    <property type="term" value="F:metal ion binding"/>
    <property type="evidence" value="ECO:0007669"/>
    <property type="project" value="UniProtKB-KW"/>
</dbReference>
<evidence type="ECO:0000256" key="10">
    <source>
        <dbReference type="ARBA" id="ARBA00022989"/>
    </source>
</evidence>
<keyword evidence="7" id="KW-0378">Hydrolase</keyword>
<keyword evidence="17" id="KW-1185">Reference proteome</keyword>
<evidence type="ECO:0000256" key="14">
    <source>
        <dbReference type="SAM" id="Phobius"/>
    </source>
</evidence>
<dbReference type="GO" id="GO:0016020">
    <property type="term" value="C:membrane"/>
    <property type="evidence" value="ECO:0007669"/>
    <property type="project" value="UniProtKB-SubCell"/>
</dbReference>
<evidence type="ECO:0000256" key="5">
    <source>
        <dbReference type="ARBA" id="ARBA00022692"/>
    </source>
</evidence>
<feature type="region of interest" description="Disordered" evidence="13">
    <location>
        <begin position="440"/>
        <end position="459"/>
    </location>
</feature>
<organism evidence="16 17">
    <name type="scientific">Phomopsis amygdali</name>
    <name type="common">Fusicoccum amygdali</name>
    <dbReference type="NCBI Taxonomy" id="1214568"/>
    <lineage>
        <taxon>Eukaryota</taxon>
        <taxon>Fungi</taxon>
        <taxon>Dikarya</taxon>
        <taxon>Ascomycota</taxon>
        <taxon>Pezizomycotina</taxon>
        <taxon>Sordariomycetes</taxon>
        <taxon>Sordariomycetidae</taxon>
        <taxon>Diaporthales</taxon>
        <taxon>Diaporthaceae</taxon>
        <taxon>Diaporthe</taxon>
    </lineage>
</organism>
<keyword evidence="12 14" id="KW-0472">Membrane</keyword>
<dbReference type="InterPro" id="IPR005135">
    <property type="entry name" value="Endo/exonuclease/phosphatase"/>
</dbReference>
<keyword evidence="11" id="KW-0443">Lipid metabolism</keyword>
<keyword evidence="5 14" id="KW-0812">Transmembrane</keyword>
<evidence type="ECO:0000313" key="17">
    <source>
        <dbReference type="Proteomes" id="UP001265746"/>
    </source>
</evidence>
<evidence type="ECO:0000256" key="4">
    <source>
        <dbReference type="ARBA" id="ARBA00006335"/>
    </source>
</evidence>
<dbReference type="PANTHER" id="PTHR16320">
    <property type="entry name" value="SPHINGOMYELINASE FAMILY MEMBER"/>
    <property type="match status" value="1"/>
</dbReference>
<comment type="pathway">
    <text evidence="2">Lipid metabolism; sphingolipid metabolism.</text>
</comment>
<feature type="compositionally biased region" description="Basic and acidic residues" evidence="13">
    <location>
        <begin position="368"/>
        <end position="379"/>
    </location>
</feature>
<dbReference type="GO" id="GO:0004767">
    <property type="term" value="F:sphingomyelin phosphodiesterase activity"/>
    <property type="evidence" value="ECO:0007669"/>
    <property type="project" value="InterPro"/>
</dbReference>
<accession>A0AAD9SL58</accession>
<keyword evidence="10 14" id="KW-1133">Transmembrane helix</keyword>
<feature type="domain" description="Endonuclease/exonuclease/phosphatase" evidence="15">
    <location>
        <begin position="13"/>
        <end position="322"/>
    </location>
</feature>
<evidence type="ECO:0000313" key="16">
    <source>
        <dbReference type="EMBL" id="KAK2610594.1"/>
    </source>
</evidence>
<evidence type="ECO:0000256" key="12">
    <source>
        <dbReference type="ARBA" id="ARBA00023136"/>
    </source>
</evidence>
<dbReference type="SUPFAM" id="SSF56219">
    <property type="entry name" value="DNase I-like"/>
    <property type="match status" value="1"/>
</dbReference>
<comment type="subcellular location">
    <subcellularLocation>
        <location evidence="1">Membrane</location>
        <topology evidence="1">Multi-pass membrane protein</topology>
    </subcellularLocation>
</comment>
<comment type="caution">
    <text evidence="16">The sequence shown here is derived from an EMBL/GenBank/DDBJ whole genome shotgun (WGS) entry which is preliminary data.</text>
</comment>
<proteinExistence type="inferred from homology"/>
<dbReference type="InterPro" id="IPR036691">
    <property type="entry name" value="Endo/exonu/phosph_ase_sf"/>
</dbReference>
<feature type="compositionally biased region" description="Polar residues" evidence="13">
    <location>
        <begin position="406"/>
        <end position="420"/>
    </location>
</feature>
<keyword evidence="8" id="KW-0460">Magnesium</keyword>
<sequence length="588" mass="64025">MEHTQPPEVNITTLNCWGLKFNISKLRQPRLQEIGRQIAHASPAPDILCLQEVWAHADYLAIRRETAAILPHGKFYYSGAFGGGLAILSRWPIEESTMVPYALNGRPTAFWRGDWYVGKGVACARLRYGPGDRDVVEVFNTHTHAPYGESYRVHREAQAWQIAKLLRGAAERGHLVIAAGDFNMTPLSTYHRIITGTAPVRDVWRVLYPDSSLGCADDDIEKARGRNMPTAEFNLVENGVTSNSVFNTWRWPPSEQKKLGAGRPIIGVDPGRADPRGKRLDYVFASTGPRELEDGVGGWVVKDARVGMTARHPELGCSLSDHFSVEATLAFHTAPRDAATEASLKWPLPPGATSSLSAFRASTLFPRRSHDTKDADHPDASSSLPPARADSGGGGSSSPANGAFLQLQTPTPSSTRTSFIQRPRSRSPSAVAADHDAQLLSSLRPSPGGGDPSFTSLSPFGRPEDFDALLASVEAYQAREADQAFHRALHFGSWVLITIACYVAVWFVPAHRGGGLSRSQNHAINFILLLLSSLGLVAGCVDGLMALLFFRGSEQRALKEYEWELRNARALAAGEGHGVVEEVRGLKS</sequence>
<feature type="transmembrane region" description="Helical" evidence="14">
    <location>
        <begin position="527"/>
        <end position="550"/>
    </location>
</feature>
<dbReference type="Pfam" id="PF03372">
    <property type="entry name" value="Exo_endo_phos"/>
    <property type="match status" value="1"/>
</dbReference>
<evidence type="ECO:0000256" key="8">
    <source>
        <dbReference type="ARBA" id="ARBA00022842"/>
    </source>
</evidence>
<evidence type="ECO:0000256" key="7">
    <source>
        <dbReference type="ARBA" id="ARBA00022801"/>
    </source>
</evidence>
<evidence type="ECO:0000259" key="15">
    <source>
        <dbReference type="Pfam" id="PF03372"/>
    </source>
</evidence>
<evidence type="ECO:0000256" key="3">
    <source>
        <dbReference type="ARBA" id="ARBA00004991"/>
    </source>
</evidence>
<dbReference type="PANTHER" id="PTHR16320:SF24">
    <property type="entry name" value="PHOSPHODIESTERASE, PUTATIVE-RELATED"/>
    <property type="match status" value="1"/>
</dbReference>
<gene>
    <name evidence="16" type="ORF">N8I77_004011</name>
</gene>
<dbReference type="EMBL" id="JAUJFL010000002">
    <property type="protein sequence ID" value="KAK2610594.1"/>
    <property type="molecule type" value="Genomic_DNA"/>
</dbReference>
<name>A0AAD9SL58_PHOAM</name>
<evidence type="ECO:0000256" key="9">
    <source>
        <dbReference type="ARBA" id="ARBA00022919"/>
    </source>
</evidence>
<evidence type="ECO:0000256" key="2">
    <source>
        <dbReference type="ARBA" id="ARBA00004760"/>
    </source>
</evidence>
<keyword evidence="6" id="KW-0479">Metal-binding</keyword>
<reference evidence="16" key="1">
    <citation type="submission" date="2023-06" db="EMBL/GenBank/DDBJ databases">
        <authorList>
            <person name="Noh H."/>
        </authorList>
    </citation>
    <scope>NUCLEOTIDE SEQUENCE</scope>
    <source>
        <strain evidence="16">DUCC20226</strain>
    </source>
</reference>
<evidence type="ECO:0000256" key="13">
    <source>
        <dbReference type="SAM" id="MobiDB-lite"/>
    </source>
</evidence>
<evidence type="ECO:0000256" key="6">
    <source>
        <dbReference type="ARBA" id="ARBA00022723"/>
    </source>
</evidence>
<comment type="similarity">
    <text evidence="4">Belongs to the neutral sphingomyelinase family.</text>
</comment>
<dbReference type="GO" id="GO:0006665">
    <property type="term" value="P:sphingolipid metabolic process"/>
    <property type="evidence" value="ECO:0007669"/>
    <property type="project" value="UniProtKB-KW"/>
</dbReference>
<evidence type="ECO:0000256" key="1">
    <source>
        <dbReference type="ARBA" id="ARBA00004141"/>
    </source>
</evidence>
<dbReference type="Gene3D" id="3.60.10.10">
    <property type="entry name" value="Endonuclease/exonuclease/phosphatase"/>
    <property type="match status" value="1"/>
</dbReference>
<dbReference type="InterPro" id="IPR038772">
    <property type="entry name" value="Sph/SMPD2-like"/>
</dbReference>